<feature type="region of interest" description="Disordered" evidence="10">
    <location>
        <begin position="177"/>
        <end position="207"/>
    </location>
</feature>
<organism evidence="11 12">
    <name type="scientific">Scheffersomyces spartinae</name>
    <dbReference type="NCBI Taxonomy" id="45513"/>
    <lineage>
        <taxon>Eukaryota</taxon>
        <taxon>Fungi</taxon>
        <taxon>Dikarya</taxon>
        <taxon>Ascomycota</taxon>
        <taxon>Saccharomycotina</taxon>
        <taxon>Pichiomycetes</taxon>
        <taxon>Debaryomycetaceae</taxon>
        <taxon>Scheffersomyces</taxon>
    </lineage>
</organism>
<keyword evidence="4 9" id="KW-0805">Transcription regulation</keyword>
<dbReference type="GO" id="GO:0003712">
    <property type="term" value="F:transcription coregulator activity"/>
    <property type="evidence" value="ECO:0007669"/>
    <property type="project" value="InterPro"/>
</dbReference>
<dbReference type="Proteomes" id="UP000790833">
    <property type="component" value="Unassembled WGS sequence"/>
</dbReference>
<dbReference type="PANTHER" id="PTHR13074:SF9">
    <property type="entry name" value="MEDIATOR OF RNA POLYMERASE II TRANSCRIPTION SUBUNIT 8"/>
    <property type="match status" value="1"/>
</dbReference>
<evidence type="ECO:0000313" key="11">
    <source>
        <dbReference type="EMBL" id="KAG7192298.1"/>
    </source>
</evidence>
<evidence type="ECO:0000256" key="10">
    <source>
        <dbReference type="SAM" id="MobiDB-lite"/>
    </source>
</evidence>
<dbReference type="GeneID" id="66115391"/>
<dbReference type="OrthoDB" id="5329317at2759"/>
<keyword evidence="12" id="KW-1185">Reference proteome</keyword>
<evidence type="ECO:0000256" key="6">
    <source>
        <dbReference type="ARBA" id="ARBA00023163"/>
    </source>
</evidence>
<sequence length="225" mass="26071">MTLTLPDAAAALTTRNPPNVDFSQIPISTLENIRNRLNQVHLTLRKLLDSVNIYNKLPNKGRQYMVIQNQLQVLITQFHSLAAQLDSNSELLRDTNVYPLPAFPTSQQEGLLTTLLRKKPLPEVDEWIESALTEKEDKSNDVQTDDLFAQWCMMKIQELKDEFQFYGFHTVQELERMETPEGKEELRKKKEEELQEQELERKISSNGKQAMHPNKVLKFMCSGQL</sequence>
<dbReference type="EMBL" id="JAHMUF010000019">
    <property type="protein sequence ID" value="KAG7192298.1"/>
    <property type="molecule type" value="Genomic_DNA"/>
</dbReference>
<evidence type="ECO:0000256" key="1">
    <source>
        <dbReference type="ARBA" id="ARBA00004123"/>
    </source>
</evidence>
<gene>
    <name evidence="9 11" type="primary">MED8</name>
    <name evidence="11" type="ORF">KQ657_002017</name>
</gene>
<reference evidence="11" key="1">
    <citation type="submission" date="2021-03" db="EMBL/GenBank/DDBJ databases">
        <authorList>
            <person name="Palmer J.M."/>
        </authorList>
    </citation>
    <scope>NUCLEOTIDE SEQUENCE</scope>
    <source>
        <strain evidence="11">ARV_011</strain>
    </source>
</reference>
<name>A0A9P8AH38_9ASCO</name>
<feature type="compositionally biased region" description="Basic and acidic residues" evidence="10">
    <location>
        <begin position="177"/>
        <end position="203"/>
    </location>
</feature>
<dbReference type="GO" id="GO:0000978">
    <property type="term" value="F:RNA polymerase II cis-regulatory region sequence-specific DNA binding"/>
    <property type="evidence" value="ECO:0007669"/>
    <property type="project" value="TreeGrafter"/>
</dbReference>
<comment type="similarity">
    <text evidence="2 9">Belongs to the Mediator complex subunit 8 family.</text>
</comment>
<comment type="subcellular location">
    <subcellularLocation>
        <location evidence="1 9">Nucleus</location>
    </subcellularLocation>
</comment>
<accession>A0A9P8AH38</accession>
<evidence type="ECO:0000256" key="9">
    <source>
        <dbReference type="RuleBase" id="RU364144"/>
    </source>
</evidence>
<evidence type="ECO:0000256" key="2">
    <source>
        <dbReference type="ARBA" id="ARBA00005716"/>
    </source>
</evidence>
<evidence type="ECO:0000256" key="7">
    <source>
        <dbReference type="ARBA" id="ARBA00023242"/>
    </source>
</evidence>
<keyword evidence="5 9" id="KW-0010">Activator</keyword>
<keyword evidence="7 9" id="KW-0539">Nucleus</keyword>
<evidence type="ECO:0000313" key="12">
    <source>
        <dbReference type="Proteomes" id="UP000790833"/>
    </source>
</evidence>
<dbReference type="RefSeq" id="XP_043047848.1">
    <property type="nucleotide sequence ID" value="XM_043192793.1"/>
</dbReference>
<dbReference type="PANTHER" id="PTHR13074">
    <property type="entry name" value="MEDIATOR OF RNA POLYMERASE II TRANSCRIPTION SUBUNIT 8"/>
    <property type="match status" value="1"/>
</dbReference>
<dbReference type="Gene3D" id="6.10.250.2610">
    <property type="match status" value="1"/>
</dbReference>
<comment type="function">
    <text evidence="9">Component of the Mediator complex, a coactivator involved in the regulated transcription of nearly all RNA polymerase II-dependent genes. Mediator functions as a bridge to convey information from gene-specific regulatory proteins to the basal RNA polymerase II transcription machinery. Mediator is recruited to promoters by direct interactions with regulatory proteins and serves as a scaffold for the assembly of a functional preinitiation complex with RNA polymerase II and the general transcription factors.</text>
</comment>
<dbReference type="AlphaFoldDB" id="A0A9P8AH38"/>
<evidence type="ECO:0000256" key="8">
    <source>
        <dbReference type="ARBA" id="ARBA00031261"/>
    </source>
</evidence>
<protein>
    <recommendedName>
        <fullName evidence="3 9">Mediator of RNA polymerase II transcription subunit 8</fullName>
    </recommendedName>
    <alternativeName>
        <fullName evidence="8 9">Mediator complex subunit 8</fullName>
    </alternativeName>
</protein>
<dbReference type="Pfam" id="PF10232">
    <property type="entry name" value="Med8"/>
    <property type="match status" value="1"/>
</dbReference>
<dbReference type="Gene3D" id="1.20.58.1710">
    <property type="match status" value="1"/>
</dbReference>
<dbReference type="GO" id="GO:0016592">
    <property type="term" value="C:mediator complex"/>
    <property type="evidence" value="ECO:0007669"/>
    <property type="project" value="InterPro"/>
</dbReference>
<dbReference type="GO" id="GO:0070847">
    <property type="term" value="C:core mediator complex"/>
    <property type="evidence" value="ECO:0007669"/>
    <property type="project" value="TreeGrafter"/>
</dbReference>
<proteinExistence type="inferred from homology"/>
<dbReference type="InterPro" id="IPR019364">
    <property type="entry name" value="Mediatior_Med8_fun/met"/>
</dbReference>
<comment type="caution">
    <text evidence="11">The sequence shown here is derived from an EMBL/GenBank/DDBJ whole genome shotgun (WGS) entry which is preliminary data.</text>
</comment>
<comment type="subunit">
    <text evidence="9">Component of the Mediator complex.</text>
</comment>
<dbReference type="GO" id="GO:0006357">
    <property type="term" value="P:regulation of transcription by RNA polymerase II"/>
    <property type="evidence" value="ECO:0007669"/>
    <property type="project" value="InterPro"/>
</dbReference>
<keyword evidence="6 9" id="KW-0804">Transcription</keyword>
<evidence type="ECO:0000256" key="3">
    <source>
        <dbReference type="ARBA" id="ARBA00020637"/>
    </source>
</evidence>
<evidence type="ECO:0000256" key="4">
    <source>
        <dbReference type="ARBA" id="ARBA00023015"/>
    </source>
</evidence>
<evidence type="ECO:0000256" key="5">
    <source>
        <dbReference type="ARBA" id="ARBA00023159"/>
    </source>
</evidence>